<organism evidence="4 5">
    <name type="scientific">Fulvivirga kasyanovii</name>
    <dbReference type="NCBI Taxonomy" id="396812"/>
    <lineage>
        <taxon>Bacteria</taxon>
        <taxon>Pseudomonadati</taxon>
        <taxon>Bacteroidota</taxon>
        <taxon>Cytophagia</taxon>
        <taxon>Cytophagales</taxon>
        <taxon>Fulvivirgaceae</taxon>
        <taxon>Fulvivirga</taxon>
    </lineage>
</organism>
<evidence type="ECO:0000256" key="2">
    <source>
        <dbReference type="PROSITE-ProRule" id="PRU01363"/>
    </source>
</evidence>
<dbReference type="InterPro" id="IPR049900">
    <property type="entry name" value="PKS_mFAS_DH"/>
</dbReference>
<feature type="non-terminal residue" evidence="4">
    <location>
        <position position="1"/>
    </location>
</feature>
<feature type="active site" description="Proton acceptor; for dehydratase activity" evidence="2">
    <location>
        <position position="51"/>
    </location>
</feature>
<dbReference type="RefSeq" id="WP_155168526.1">
    <property type="nucleotide sequence ID" value="NZ_SMLW01000113.1"/>
</dbReference>
<evidence type="ECO:0000256" key="1">
    <source>
        <dbReference type="ARBA" id="ARBA00022679"/>
    </source>
</evidence>
<evidence type="ECO:0000259" key="3">
    <source>
        <dbReference type="PROSITE" id="PS52019"/>
    </source>
</evidence>
<proteinExistence type="predicted"/>
<accession>A0ABW9RH25</accession>
<feature type="region of interest" description="C-terminal hotdog fold" evidence="2">
    <location>
        <begin position="157"/>
        <end position="288"/>
    </location>
</feature>
<protein>
    <recommendedName>
        <fullName evidence="3">PKS/mFAS DH domain-containing protein</fullName>
    </recommendedName>
</protein>
<feature type="region of interest" description="N-terminal hotdog fold" evidence="2">
    <location>
        <begin position="18"/>
        <end position="143"/>
    </location>
</feature>
<dbReference type="PANTHER" id="PTHR45681">
    <property type="entry name" value="POLYKETIDE SYNTHASE 44-RELATED"/>
    <property type="match status" value="1"/>
</dbReference>
<dbReference type="EMBL" id="SMLW01000113">
    <property type="protein sequence ID" value="MTI23369.1"/>
    <property type="molecule type" value="Genomic_DNA"/>
</dbReference>
<dbReference type="Pfam" id="PF14765">
    <property type="entry name" value="PS-DH"/>
    <property type="match status" value="1"/>
</dbReference>
<dbReference type="InterPro" id="IPR049552">
    <property type="entry name" value="PKS_DH_N"/>
</dbReference>
<feature type="domain" description="PKS/mFAS DH" evidence="3">
    <location>
        <begin position="18"/>
        <end position="288"/>
    </location>
</feature>
<evidence type="ECO:0000313" key="5">
    <source>
        <dbReference type="Proteomes" id="UP000798808"/>
    </source>
</evidence>
<name>A0ABW9RH25_9BACT</name>
<dbReference type="PROSITE" id="PS52019">
    <property type="entry name" value="PKS_MFAS_DH"/>
    <property type="match status" value="1"/>
</dbReference>
<dbReference type="InterPro" id="IPR049551">
    <property type="entry name" value="PKS_DH_C"/>
</dbReference>
<dbReference type="Proteomes" id="UP000798808">
    <property type="component" value="Unassembled WGS sequence"/>
</dbReference>
<dbReference type="InterPro" id="IPR050444">
    <property type="entry name" value="Polyketide_Synthase"/>
</dbReference>
<reference evidence="4 5" key="1">
    <citation type="submission" date="2019-02" db="EMBL/GenBank/DDBJ databases">
        <authorList>
            <person name="Goldberg S.R."/>
            <person name="Haltli B.A."/>
            <person name="Correa H."/>
            <person name="Russell K.G."/>
        </authorList>
    </citation>
    <scope>NUCLEOTIDE SEQUENCE [LARGE SCALE GENOMIC DNA]</scope>
    <source>
        <strain evidence="4 5">JCM 16186</strain>
    </source>
</reference>
<gene>
    <name evidence="4" type="ORF">E1163_00225</name>
</gene>
<dbReference type="Gene3D" id="3.10.129.110">
    <property type="entry name" value="Polyketide synthase dehydratase"/>
    <property type="match status" value="1"/>
</dbReference>
<evidence type="ECO:0000313" key="4">
    <source>
        <dbReference type="EMBL" id="MTI23369.1"/>
    </source>
</evidence>
<dbReference type="PANTHER" id="PTHR45681:SF6">
    <property type="entry name" value="POLYKETIDE SYNTHASE 37"/>
    <property type="match status" value="1"/>
</dbReference>
<keyword evidence="5" id="KW-1185">Reference proteome</keyword>
<feature type="active site" description="Proton donor; for dehydratase activity" evidence="2">
    <location>
        <position position="216"/>
    </location>
</feature>
<comment type="caution">
    <text evidence="4">The sequence shown here is derived from an EMBL/GenBank/DDBJ whole genome shotgun (WGS) entry which is preliminary data.</text>
</comment>
<sequence length="288" mass="31497">PLRVPLPGYVFEGAHYWLPAVGEAAPSAPATTSLGSYEVSYHHGEPYLRDHVTFGEQVLLGVTHCSLAIDAVRRHREGSDQLRLDKVLFESAVIVGSGKDANVRVSLQESSKGLSFESHYRTGSMSVWEKSAGGAISFESGPRPSRFDLEGFKNSSDYEVSGEELYTLKKPGVYGPGLKTVEKAYIKGGEVLGELCLRPEMEDDERNYYLHPALLDGSMVTRFALLDDSGSPEPFIPVMIKSLVVYEVPGAHSYSHVVPVKSNDEVWIVDISIMDATGAIQVELKGFT</sequence>
<dbReference type="InterPro" id="IPR042104">
    <property type="entry name" value="PKS_dehydratase_sf"/>
</dbReference>
<keyword evidence="1" id="KW-0808">Transferase</keyword>
<dbReference type="Pfam" id="PF21089">
    <property type="entry name" value="PKS_DH_N"/>
    <property type="match status" value="1"/>
</dbReference>
<feature type="non-terminal residue" evidence="4">
    <location>
        <position position="288"/>
    </location>
</feature>